<keyword evidence="2" id="KW-1185">Reference proteome</keyword>
<comment type="caution">
    <text evidence="1">The sequence shown here is derived from an EMBL/GenBank/DDBJ whole genome shotgun (WGS) entry which is preliminary data.</text>
</comment>
<organism evidence="1 2">
    <name type="scientific">Phytophthora lilii</name>
    <dbReference type="NCBI Taxonomy" id="2077276"/>
    <lineage>
        <taxon>Eukaryota</taxon>
        <taxon>Sar</taxon>
        <taxon>Stramenopiles</taxon>
        <taxon>Oomycota</taxon>
        <taxon>Peronosporomycetes</taxon>
        <taxon>Peronosporales</taxon>
        <taxon>Peronosporaceae</taxon>
        <taxon>Phytophthora</taxon>
    </lineage>
</organism>
<evidence type="ECO:0000313" key="1">
    <source>
        <dbReference type="EMBL" id="GMF39666.1"/>
    </source>
</evidence>
<dbReference type="Proteomes" id="UP001165083">
    <property type="component" value="Unassembled WGS sequence"/>
</dbReference>
<sequence>MQNFYESNPKSKLKRFPKNEHFKLPFRTCVASPSASGKSNTVLYIIALLSKCFTKIVICTKTNETLYDHLKDTIDNVQVIEEGQVPAMREYDSETSKLIISDDWVMEPKRAQAQISQYFIRGRKQGWSMIYISQSYFGIPKTIRIHSQYVILGRNLTQRDIGIICRDFPTDIPIKTFIDLYKRTTSEKMTTMMMDIINRKIYKNVIEYVCDL</sequence>
<protein>
    <submittedName>
        <fullName evidence="1">Unnamed protein product</fullName>
    </submittedName>
</protein>
<dbReference type="AlphaFoldDB" id="A0A9W6XJB5"/>
<proteinExistence type="predicted"/>
<reference evidence="1" key="1">
    <citation type="submission" date="2023-04" db="EMBL/GenBank/DDBJ databases">
        <title>Phytophthora lilii NBRC 32176.</title>
        <authorList>
            <person name="Ichikawa N."/>
            <person name="Sato H."/>
            <person name="Tonouchi N."/>
        </authorList>
    </citation>
    <scope>NUCLEOTIDE SEQUENCE</scope>
    <source>
        <strain evidence="1">NBRC 32176</strain>
    </source>
</reference>
<gene>
    <name evidence="1" type="ORF">Plil01_001636100</name>
</gene>
<dbReference type="EMBL" id="BSXW01001873">
    <property type="protein sequence ID" value="GMF39666.1"/>
    <property type="molecule type" value="Genomic_DNA"/>
</dbReference>
<name>A0A9W6XJB5_9STRA</name>
<dbReference type="OrthoDB" id="103805at2759"/>
<evidence type="ECO:0000313" key="2">
    <source>
        <dbReference type="Proteomes" id="UP001165083"/>
    </source>
</evidence>
<accession>A0A9W6XJB5</accession>